<evidence type="ECO:0000256" key="6">
    <source>
        <dbReference type="ARBA" id="ARBA00023211"/>
    </source>
</evidence>
<dbReference type="GO" id="GO:0046872">
    <property type="term" value="F:metal ion binding"/>
    <property type="evidence" value="ECO:0007669"/>
    <property type="project" value="UniProtKB-KW"/>
</dbReference>
<evidence type="ECO:0000256" key="3">
    <source>
        <dbReference type="ARBA" id="ARBA00009519"/>
    </source>
</evidence>
<accession>A0A852ZVZ2</accession>
<dbReference type="EMBL" id="JACBZD010000001">
    <property type="protein sequence ID" value="NYI05827.1"/>
    <property type="molecule type" value="Genomic_DNA"/>
</dbReference>
<feature type="domain" description="Damage-control phosphatase ARMT1-like metal-binding" evidence="9">
    <location>
        <begin position="32"/>
        <end position="386"/>
    </location>
</feature>
<dbReference type="GO" id="GO:0016791">
    <property type="term" value="F:phosphatase activity"/>
    <property type="evidence" value="ECO:0007669"/>
    <property type="project" value="TreeGrafter"/>
</dbReference>
<dbReference type="PANTHER" id="PTHR12260:SF6">
    <property type="entry name" value="DAMAGE-CONTROL PHOSPHATASE ARMT1"/>
    <property type="match status" value="1"/>
</dbReference>
<name>A0A852ZVZ2_9ACTN</name>
<keyword evidence="4" id="KW-0479">Metal-binding</keyword>
<evidence type="ECO:0000256" key="5">
    <source>
        <dbReference type="ARBA" id="ARBA00022801"/>
    </source>
</evidence>
<evidence type="ECO:0000256" key="8">
    <source>
        <dbReference type="SAM" id="MobiDB-lite"/>
    </source>
</evidence>
<evidence type="ECO:0000259" key="9">
    <source>
        <dbReference type="Pfam" id="PF01937"/>
    </source>
</evidence>
<dbReference type="Proteomes" id="UP000567795">
    <property type="component" value="Unassembled WGS sequence"/>
</dbReference>
<organism evidence="10 11">
    <name type="scientific">Allostreptomyces psammosilenae</name>
    <dbReference type="NCBI Taxonomy" id="1892865"/>
    <lineage>
        <taxon>Bacteria</taxon>
        <taxon>Bacillati</taxon>
        <taxon>Actinomycetota</taxon>
        <taxon>Actinomycetes</taxon>
        <taxon>Kitasatosporales</taxon>
        <taxon>Streptomycetaceae</taxon>
        <taxon>Allostreptomyces</taxon>
    </lineage>
</organism>
<evidence type="ECO:0000256" key="4">
    <source>
        <dbReference type="ARBA" id="ARBA00022723"/>
    </source>
</evidence>
<dbReference type="InterPro" id="IPR036075">
    <property type="entry name" value="ARMT-1-like_metal-bd_sf"/>
</dbReference>
<comment type="catalytic activity">
    <reaction evidence="1">
        <text>beta-D-fructose 1-phosphate + H2O = D-fructose + phosphate</text>
        <dbReference type="Rhea" id="RHEA:35603"/>
        <dbReference type="ChEBI" id="CHEBI:15377"/>
        <dbReference type="ChEBI" id="CHEBI:37721"/>
        <dbReference type="ChEBI" id="CHEBI:43474"/>
        <dbReference type="ChEBI" id="CHEBI:138881"/>
    </reaction>
</comment>
<evidence type="ECO:0000256" key="1">
    <source>
        <dbReference type="ARBA" id="ARBA00001326"/>
    </source>
</evidence>
<evidence type="ECO:0000256" key="2">
    <source>
        <dbReference type="ARBA" id="ARBA00001936"/>
    </source>
</evidence>
<evidence type="ECO:0000313" key="10">
    <source>
        <dbReference type="EMBL" id="NYI05827.1"/>
    </source>
</evidence>
<dbReference type="Gene3D" id="3.40.50.10880">
    <property type="entry name" value="Uncharacterised protein PF01937, DUF89, domain 3"/>
    <property type="match status" value="1"/>
</dbReference>
<dbReference type="Gene3D" id="1.20.930.60">
    <property type="match status" value="1"/>
</dbReference>
<dbReference type="InterPro" id="IPR039763">
    <property type="entry name" value="ARMT1"/>
</dbReference>
<dbReference type="GO" id="GO:0006974">
    <property type="term" value="P:DNA damage response"/>
    <property type="evidence" value="ECO:0007669"/>
    <property type="project" value="TreeGrafter"/>
</dbReference>
<dbReference type="Pfam" id="PF01937">
    <property type="entry name" value="ARMT1-like_dom"/>
    <property type="match status" value="1"/>
</dbReference>
<comment type="similarity">
    <text evidence="3">Belongs to the damage-control phosphatase family. Sugar phosphate phosphatase III subfamily.</text>
</comment>
<protein>
    <submittedName>
        <fullName evidence="10">Uncharacterized protein with ATP-grasp and redox domains</fullName>
    </submittedName>
</protein>
<gene>
    <name evidence="10" type="ORF">FHU37_002770</name>
</gene>
<dbReference type="AlphaFoldDB" id="A0A852ZVZ2"/>
<reference evidence="10 11" key="1">
    <citation type="submission" date="2020-07" db="EMBL/GenBank/DDBJ databases">
        <title>Sequencing the genomes of 1000 actinobacteria strains.</title>
        <authorList>
            <person name="Klenk H.-P."/>
        </authorList>
    </citation>
    <scope>NUCLEOTIDE SEQUENCE [LARGE SCALE GENOMIC DNA]</scope>
    <source>
        <strain evidence="10 11">DSM 42178</strain>
    </source>
</reference>
<dbReference type="RefSeq" id="WP_179814491.1">
    <property type="nucleotide sequence ID" value="NZ_JACBZD010000001.1"/>
</dbReference>
<feature type="compositionally biased region" description="Polar residues" evidence="8">
    <location>
        <begin position="1"/>
        <end position="11"/>
    </location>
</feature>
<comment type="caution">
    <text evidence="10">The sequence shown here is derived from an EMBL/GenBank/DDBJ whole genome shotgun (WGS) entry which is preliminary data.</text>
</comment>
<comment type="catalytic activity">
    <reaction evidence="7">
        <text>beta-D-fructose 6-phosphate = dihydroxyacetone + D-glyceraldehyde 3-phosphate</text>
        <dbReference type="Rhea" id="RHEA:28002"/>
        <dbReference type="ChEBI" id="CHEBI:16016"/>
        <dbReference type="ChEBI" id="CHEBI:57634"/>
        <dbReference type="ChEBI" id="CHEBI:59776"/>
    </reaction>
</comment>
<keyword evidence="6" id="KW-0464">Manganese</keyword>
<comment type="cofactor">
    <cofactor evidence="2">
        <name>Mn(2+)</name>
        <dbReference type="ChEBI" id="CHEBI:29035"/>
    </cofactor>
</comment>
<evidence type="ECO:0000313" key="11">
    <source>
        <dbReference type="Proteomes" id="UP000567795"/>
    </source>
</evidence>
<keyword evidence="5" id="KW-0378">Hydrolase</keyword>
<evidence type="ECO:0000256" key="7">
    <source>
        <dbReference type="ARBA" id="ARBA00048809"/>
    </source>
</evidence>
<sequence length="410" mass="44648">METHATGQPGSTADEAPSIRGDEPGTLAWRVLHERHPKLLRQVAEGLPYGPEQRRALDELSSECADDGVLRPIEPDDAPDHTSWRRWEEWGRGHYGRRWTDVPFLWAESYFYRRLLAAVGYFGPGPWRGVDPFEPVKRAELAGEGVDAELAALDALEDLSEDERGAALVLSSLWGNRADLAFRVSARQGEVAGVGDEPALVRDLLVDDRDLVWKALRDGAPGRVCLVADNAGPELLPDLALVDHLLRSGLAAEVLLHVKPHPYFVSDATTADVLAGLRRLAAAPGAAAAVGARLWEAMGDGRLRIRAHGFSCAPLAYRDMPEEMRVEFAGASLTIFKGDLNYRRLVGDRAWPGTTPFAERTDYFPGPLVALRTLKSDVLVGVAGETLAALDATGPRWRSAGTHALISARV</sequence>
<dbReference type="InterPro" id="IPR002791">
    <property type="entry name" value="ARMT1-like_metal-bd"/>
</dbReference>
<proteinExistence type="inferred from homology"/>
<keyword evidence="11" id="KW-1185">Reference proteome</keyword>
<dbReference type="PANTHER" id="PTHR12260">
    <property type="entry name" value="DAMAGE-CONTROL PHOSPHATASE ARMT1"/>
    <property type="match status" value="1"/>
</dbReference>
<feature type="region of interest" description="Disordered" evidence="8">
    <location>
        <begin position="1"/>
        <end position="24"/>
    </location>
</feature>
<dbReference type="SUPFAM" id="SSF111321">
    <property type="entry name" value="AF1104-like"/>
    <property type="match status" value="1"/>
</dbReference>